<keyword evidence="1" id="KW-1133">Transmembrane helix</keyword>
<dbReference type="PANTHER" id="PTHR38598">
    <property type="entry name" value="INNER MEMBRANE PROTEIN YJCH"/>
    <property type="match status" value="1"/>
</dbReference>
<evidence type="ECO:0000313" key="2">
    <source>
        <dbReference type="EMBL" id="MCE5975238.1"/>
    </source>
</evidence>
<proteinExistence type="predicted"/>
<dbReference type="Proteomes" id="UP001521181">
    <property type="component" value="Unassembled WGS sequence"/>
</dbReference>
<gene>
    <name evidence="2" type="ORF">LZA78_17395</name>
</gene>
<dbReference type="RefSeq" id="WP_233678153.1">
    <property type="nucleotide sequence ID" value="NZ_JAJUOS010000023.1"/>
</dbReference>
<evidence type="ECO:0000256" key="1">
    <source>
        <dbReference type="SAM" id="Phobius"/>
    </source>
</evidence>
<dbReference type="Pfam" id="PF04341">
    <property type="entry name" value="DUF485"/>
    <property type="match status" value="1"/>
</dbReference>
<keyword evidence="1" id="KW-0472">Membrane</keyword>
<organism evidence="2 3">
    <name type="scientific">Rhodobacter flavimaris</name>
    <dbReference type="NCBI Taxonomy" id="2907145"/>
    <lineage>
        <taxon>Bacteria</taxon>
        <taxon>Pseudomonadati</taxon>
        <taxon>Pseudomonadota</taxon>
        <taxon>Alphaproteobacteria</taxon>
        <taxon>Rhodobacterales</taxon>
        <taxon>Rhodobacter group</taxon>
        <taxon>Rhodobacter</taxon>
    </lineage>
</organism>
<evidence type="ECO:0000313" key="3">
    <source>
        <dbReference type="Proteomes" id="UP001521181"/>
    </source>
</evidence>
<name>A0ABS8YZZ4_9RHOB</name>
<protein>
    <submittedName>
        <fullName evidence="2">DUF485 domain-containing protein</fullName>
    </submittedName>
</protein>
<sequence>MDDSMLQRIANSPSYKTLRTKRLKFGWMLTIAMLVVYYGFITLIAFRKDVLATPMGEGVMTWGIPVGFGVIVFTIVVTAIYVLRANSEYDDLTEKVRREALK</sequence>
<reference evidence="2 3" key="1">
    <citation type="submission" date="2021-12" db="EMBL/GenBank/DDBJ databases">
        <title>Sinirhodobacter sp. WL0062 is a bacterium isolated from seawater.</title>
        <authorList>
            <person name="Wang L."/>
            <person name="He W."/>
            <person name="Zhang D.-F."/>
        </authorList>
    </citation>
    <scope>NUCLEOTIDE SEQUENCE [LARGE SCALE GENOMIC DNA]</scope>
    <source>
        <strain evidence="2 3">WL0062</strain>
    </source>
</reference>
<dbReference type="PANTHER" id="PTHR38598:SF1">
    <property type="entry name" value="INNER MEMBRANE PROTEIN YJCH"/>
    <property type="match status" value="1"/>
</dbReference>
<accession>A0ABS8YZZ4</accession>
<dbReference type="InterPro" id="IPR052959">
    <property type="entry name" value="Inner_membrane_assoc"/>
</dbReference>
<feature type="transmembrane region" description="Helical" evidence="1">
    <location>
        <begin position="25"/>
        <end position="47"/>
    </location>
</feature>
<keyword evidence="1" id="KW-0812">Transmembrane</keyword>
<dbReference type="EMBL" id="JAJUOS010000023">
    <property type="protein sequence ID" value="MCE5975238.1"/>
    <property type="molecule type" value="Genomic_DNA"/>
</dbReference>
<feature type="transmembrane region" description="Helical" evidence="1">
    <location>
        <begin position="59"/>
        <end position="83"/>
    </location>
</feature>
<dbReference type="InterPro" id="IPR007436">
    <property type="entry name" value="DUF485"/>
</dbReference>
<comment type="caution">
    <text evidence="2">The sequence shown here is derived from an EMBL/GenBank/DDBJ whole genome shotgun (WGS) entry which is preliminary data.</text>
</comment>
<keyword evidence="3" id="KW-1185">Reference proteome</keyword>